<organism evidence="1 2">
    <name type="scientific">Paramicrosporidium saccamoebae</name>
    <dbReference type="NCBI Taxonomy" id="1246581"/>
    <lineage>
        <taxon>Eukaryota</taxon>
        <taxon>Fungi</taxon>
        <taxon>Fungi incertae sedis</taxon>
        <taxon>Cryptomycota</taxon>
        <taxon>Cryptomycota incertae sedis</taxon>
        <taxon>Paramicrosporidium</taxon>
    </lineage>
</organism>
<accession>A0A2H9TPI6</accession>
<dbReference type="Proteomes" id="UP000240830">
    <property type="component" value="Unassembled WGS sequence"/>
</dbReference>
<keyword evidence="2" id="KW-1185">Reference proteome</keyword>
<evidence type="ECO:0000313" key="1">
    <source>
        <dbReference type="EMBL" id="PJF19654.1"/>
    </source>
</evidence>
<sequence>MWLSIDLWVYHIKLYGAGVVFQYKGDTLPSIGEDGDFNFFSAGDFISNDGTARIQDERLLIDSSPFTSHSPTLLDNPKYQIFTNKHFSIDDSTLSVKMTAAVTTPGVQDHPFGPYVTNPYSDPRLAAGAMIVKDDEHGVIYDFVLTEQRICAVVQSLLFTPAGPNQSPSAAYAIPLLDTTEMTRHQLEIKFDGVAKTISWVIDGQQLFQMKSSEMLPAEHKVLKWGPNELFKFPNKINVGFGTLTAFEYYLSDENTEGIALVKLAAPMPFIDPRSDEPAQYVTDSAVKEYQAWGQGAGLYIEELVVERQ</sequence>
<dbReference type="AlphaFoldDB" id="A0A2H9TPI6"/>
<dbReference type="Pfam" id="PF19559">
    <property type="entry name" value="DUF6081"/>
    <property type="match status" value="1"/>
</dbReference>
<dbReference type="InterPro" id="IPR045727">
    <property type="entry name" value="DUF6081"/>
</dbReference>
<dbReference type="EMBL" id="MTSL01000048">
    <property type="protein sequence ID" value="PJF19654.1"/>
    <property type="molecule type" value="Genomic_DNA"/>
</dbReference>
<name>A0A2H9TPI6_9FUNG</name>
<protein>
    <submittedName>
        <fullName evidence="1">Uncharacterized protein</fullName>
    </submittedName>
</protein>
<reference evidence="1 2" key="1">
    <citation type="submission" date="2016-10" db="EMBL/GenBank/DDBJ databases">
        <title>The genome of Paramicrosporidium saccamoebae is the missing link in understanding Cryptomycota and Microsporidia evolution.</title>
        <authorList>
            <person name="Quandt C.A."/>
            <person name="Beaudet D."/>
            <person name="Corsaro D."/>
            <person name="Michel R."/>
            <person name="Corradi N."/>
            <person name="James T."/>
        </authorList>
    </citation>
    <scope>NUCLEOTIDE SEQUENCE [LARGE SCALE GENOMIC DNA]</scope>
    <source>
        <strain evidence="1 2">KSL3</strain>
    </source>
</reference>
<evidence type="ECO:0000313" key="2">
    <source>
        <dbReference type="Proteomes" id="UP000240830"/>
    </source>
</evidence>
<gene>
    <name evidence="1" type="ORF">PSACC_00526</name>
</gene>
<comment type="caution">
    <text evidence="1">The sequence shown here is derived from an EMBL/GenBank/DDBJ whole genome shotgun (WGS) entry which is preliminary data.</text>
</comment>
<proteinExistence type="predicted"/>